<dbReference type="Gene3D" id="2.60.40.790">
    <property type="match status" value="1"/>
</dbReference>
<gene>
    <name evidence="6" type="ORF">NMY3_03060</name>
</gene>
<comment type="similarity">
    <text evidence="1 2">Belongs to the small heat shock protein (HSP20) family.</text>
</comment>
<dbReference type="Pfam" id="PF00011">
    <property type="entry name" value="HSP20"/>
    <property type="match status" value="1"/>
</dbReference>
<keyword evidence="7" id="KW-1185">Reference proteome</keyword>
<dbReference type="CDD" id="cd06464">
    <property type="entry name" value="ACD_sHsps-like"/>
    <property type="match status" value="1"/>
</dbReference>
<dbReference type="AlphaFoldDB" id="A0A654M236"/>
<evidence type="ECO:0000256" key="3">
    <source>
        <dbReference type="SAM" id="MobiDB-lite"/>
    </source>
</evidence>
<name>A0A654M236_9ARCH</name>
<feature type="compositionally biased region" description="Polar residues" evidence="3">
    <location>
        <begin position="115"/>
        <end position="134"/>
    </location>
</feature>
<dbReference type="InterPro" id="IPR002068">
    <property type="entry name" value="A-crystallin/Hsp20_dom"/>
</dbReference>
<dbReference type="PROSITE" id="PS51203">
    <property type="entry name" value="CS"/>
    <property type="match status" value="1"/>
</dbReference>
<evidence type="ECO:0000256" key="1">
    <source>
        <dbReference type="PROSITE-ProRule" id="PRU00285"/>
    </source>
</evidence>
<dbReference type="PROSITE" id="PS01031">
    <property type="entry name" value="SHSP"/>
    <property type="match status" value="1"/>
</dbReference>
<evidence type="ECO:0000259" key="5">
    <source>
        <dbReference type="PROSITE" id="PS51203"/>
    </source>
</evidence>
<protein>
    <submittedName>
        <fullName evidence="6">Hsp20/alpha crystallin family protein</fullName>
    </submittedName>
</protein>
<organism evidence="6 7">
    <name type="scientific">Candidatus Nitrosocosmicus oleophilus</name>
    <dbReference type="NCBI Taxonomy" id="1353260"/>
    <lineage>
        <taxon>Archaea</taxon>
        <taxon>Nitrososphaerota</taxon>
        <taxon>Nitrososphaeria</taxon>
        <taxon>Nitrososphaerales</taxon>
        <taxon>Nitrososphaeraceae</taxon>
        <taxon>Candidatus Nitrosocosmicus</taxon>
    </lineage>
</organism>
<sequence>MSIKPIDNNDNDWYNRFFDFGSGMRRTKRMLDWHRNLFGMDPFKEFDDMDRELDSMFGRLRDIQTNAPKELVREYQTSDGSMVREVGPLVYGYSMTIGPYGKPKVREFGNVRSPNQSGVTGTFGNVTESSQQISAEREPLVDLNTSDKEVKVVLELPGVKKEDIKISAFEETVEVSANNSQRKYHKTIDLPKEANPEAAKSTYQNGILEIVFNKRDNAKRKGKEIKID</sequence>
<evidence type="ECO:0000313" key="7">
    <source>
        <dbReference type="Proteomes" id="UP000058925"/>
    </source>
</evidence>
<feature type="region of interest" description="Disordered" evidence="3">
    <location>
        <begin position="115"/>
        <end position="135"/>
    </location>
</feature>
<evidence type="ECO:0000256" key="2">
    <source>
        <dbReference type="RuleBase" id="RU003616"/>
    </source>
</evidence>
<accession>A0A654M236</accession>
<reference evidence="7" key="1">
    <citation type="submission" date="2015-10" db="EMBL/GenBank/DDBJ databases">
        <title>Niche specialization of a soil ammonia-oxidizing archaeon, Candidatus Nitrosocosmicus oleophilus.</title>
        <authorList>
            <person name="Jung M.-Y."/>
            <person name="Rhee S.-K."/>
        </authorList>
    </citation>
    <scope>NUCLEOTIDE SEQUENCE [LARGE SCALE GENOMIC DNA]</scope>
    <source>
        <strain evidence="7">MY3</strain>
    </source>
</reference>
<dbReference type="Proteomes" id="UP000058925">
    <property type="component" value="Chromosome"/>
</dbReference>
<dbReference type="InterPro" id="IPR008978">
    <property type="entry name" value="HSP20-like_chaperone"/>
</dbReference>
<dbReference type="NCBIfam" id="NF041800">
    <property type="entry name" value="Hsp20"/>
    <property type="match status" value="1"/>
</dbReference>
<feature type="domain" description="CS" evidence="5">
    <location>
        <begin position="136"/>
        <end position="228"/>
    </location>
</feature>
<feature type="domain" description="SHSP" evidence="4">
    <location>
        <begin position="131"/>
        <end position="228"/>
    </location>
</feature>
<dbReference type="EMBL" id="CP012850">
    <property type="protein sequence ID" value="ALI37247.1"/>
    <property type="molecule type" value="Genomic_DNA"/>
</dbReference>
<dbReference type="InterPro" id="IPR007052">
    <property type="entry name" value="CS_dom"/>
</dbReference>
<evidence type="ECO:0000259" key="4">
    <source>
        <dbReference type="PROSITE" id="PS01031"/>
    </source>
</evidence>
<dbReference type="KEGG" id="taa:NMY3_03060"/>
<dbReference type="RefSeq" id="WP_231100086.1">
    <property type="nucleotide sequence ID" value="NZ_CP012850.1"/>
</dbReference>
<dbReference type="SUPFAM" id="SSF49764">
    <property type="entry name" value="HSP20-like chaperones"/>
    <property type="match status" value="1"/>
</dbReference>
<proteinExistence type="inferred from homology"/>
<evidence type="ECO:0000313" key="6">
    <source>
        <dbReference type="EMBL" id="ALI37247.1"/>
    </source>
</evidence>
<dbReference type="GeneID" id="60422929"/>